<keyword evidence="3" id="KW-1185">Reference proteome</keyword>
<accession>T1KZP6</accession>
<dbReference type="Proteomes" id="UP000015104">
    <property type="component" value="Unassembled WGS sequence"/>
</dbReference>
<feature type="signal peptide" evidence="1">
    <location>
        <begin position="1"/>
        <end position="19"/>
    </location>
</feature>
<evidence type="ECO:0000313" key="3">
    <source>
        <dbReference type="Proteomes" id="UP000015104"/>
    </source>
</evidence>
<dbReference type="AlphaFoldDB" id="T1KZP6"/>
<keyword evidence="1" id="KW-0732">Signal</keyword>
<name>T1KZP6_TETUR</name>
<organism evidence="2 3">
    <name type="scientific">Tetranychus urticae</name>
    <name type="common">Two-spotted spider mite</name>
    <dbReference type="NCBI Taxonomy" id="32264"/>
    <lineage>
        <taxon>Eukaryota</taxon>
        <taxon>Metazoa</taxon>
        <taxon>Ecdysozoa</taxon>
        <taxon>Arthropoda</taxon>
        <taxon>Chelicerata</taxon>
        <taxon>Arachnida</taxon>
        <taxon>Acari</taxon>
        <taxon>Acariformes</taxon>
        <taxon>Trombidiformes</taxon>
        <taxon>Prostigmata</taxon>
        <taxon>Eleutherengona</taxon>
        <taxon>Raphignathae</taxon>
        <taxon>Tetranychoidea</taxon>
        <taxon>Tetranychidae</taxon>
        <taxon>Tetranychus</taxon>
    </lineage>
</organism>
<sequence>MKMFIKLFVLSVLFSSCLAVSLPKSILLKLCKTAISVGNLGLNDDEFILAMNYIGNNYLNQLDLPANFKQMPNQNCNFQLAMTNSGGLQIMLVPLRPMMGSGMNTGLLKEPQSNISAFEPTSNSSVSDSVSKVVSSLTSDYCENVDLPESVEIENQVDVQKAVLRIISSLLST</sequence>
<evidence type="ECO:0000313" key="2">
    <source>
        <dbReference type="EnsemblMetazoa" id="tetur28g02360.1"/>
    </source>
</evidence>
<reference evidence="3" key="1">
    <citation type="submission" date="2011-08" db="EMBL/GenBank/DDBJ databases">
        <authorList>
            <person name="Rombauts S."/>
        </authorList>
    </citation>
    <scope>NUCLEOTIDE SEQUENCE</scope>
    <source>
        <strain evidence="3">London</strain>
    </source>
</reference>
<protein>
    <submittedName>
        <fullName evidence="2">Uncharacterized protein</fullName>
    </submittedName>
</protein>
<dbReference type="PROSITE" id="PS51257">
    <property type="entry name" value="PROKAR_LIPOPROTEIN"/>
    <property type="match status" value="1"/>
</dbReference>
<dbReference type="EMBL" id="CAEY01000744">
    <property type="status" value="NOT_ANNOTATED_CDS"/>
    <property type="molecule type" value="Genomic_DNA"/>
</dbReference>
<dbReference type="HOGENOM" id="CLU_1549619_0_0_1"/>
<feature type="chain" id="PRO_5004582008" evidence="1">
    <location>
        <begin position="20"/>
        <end position="173"/>
    </location>
</feature>
<reference evidence="2" key="2">
    <citation type="submission" date="2015-06" db="UniProtKB">
        <authorList>
            <consortium name="EnsemblMetazoa"/>
        </authorList>
    </citation>
    <scope>IDENTIFICATION</scope>
</reference>
<dbReference type="EnsemblMetazoa" id="tetur28g02360.1">
    <property type="protein sequence ID" value="tetur28g02360.1"/>
    <property type="gene ID" value="tetur28g02360"/>
</dbReference>
<evidence type="ECO:0000256" key="1">
    <source>
        <dbReference type="SAM" id="SignalP"/>
    </source>
</evidence>
<proteinExistence type="predicted"/>